<dbReference type="RefSeq" id="WP_147804816.1">
    <property type="nucleotide sequence ID" value="NZ_CP144914.1"/>
</dbReference>
<feature type="transmembrane region" description="Helical" evidence="1">
    <location>
        <begin position="51"/>
        <end position="75"/>
    </location>
</feature>
<gene>
    <name evidence="3" type="ORF">FTX54_007865</name>
</gene>
<dbReference type="EC" id="3.4.-.-" evidence="3"/>
<keyword evidence="4" id="KW-1185">Reference proteome</keyword>
<evidence type="ECO:0000259" key="2">
    <source>
        <dbReference type="Pfam" id="PF02517"/>
    </source>
</evidence>
<evidence type="ECO:0000313" key="3">
    <source>
        <dbReference type="EMBL" id="WWD81443.1"/>
    </source>
</evidence>
<keyword evidence="3" id="KW-0378">Hydrolase</keyword>
<feature type="transmembrane region" description="Helical" evidence="1">
    <location>
        <begin position="143"/>
        <end position="160"/>
    </location>
</feature>
<accession>A0A5C7F2P0</accession>
<reference evidence="3 4" key="1">
    <citation type="submission" date="2024-01" db="EMBL/GenBank/DDBJ databases">
        <title>Complete Genome Sequence of Alkalicoccus halolimnae BZ-SZ-XJ29T, a Moderately Halophilic Bacterium Isolated from a Salt Lake.</title>
        <authorList>
            <person name="Zhao B."/>
        </authorList>
    </citation>
    <scope>NUCLEOTIDE SEQUENCE [LARGE SCALE GENOMIC DNA]</scope>
    <source>
        <strain evidence="3 4">BZ-SZ-XJ29</strain>
    </source>
</reference>
<protein>
    <submittedName>
        <fullName evidence="3">CPBP family intramembrane glutamic endopeptidase</fullName>
        <ecNumber evidence="3">3.4.-.-</ecNumber>
    </submittedName>
</protein>
<evidence type="ECO:0000256" key="1">
    <source>
        <dbReference type="SAM" id="Phobius"/>
    </source>
</evidence>
<dbReference type="Proteomes" id="UP000321816">
    <property type="component" value="Chromosome"/>
</dbReference>
<keyword evidence="1" id="KW-0812">Transmembrane</keyword>
<feature type="transmembrane region" description="Helical" evidence="1">
    <location>
        <begin position="20"/>
        <end position="39"/>
    </location>
</feature>
<feature type="transmembrane region" description="Helical" evidence="1">
    <location>
        <begin position="87"/>
        <end position="107"/>
    </location>
</feature>
<evidence type="ECO:0000313" key="4">
    <source>
        <dbReference type="Proteomes" id="UP000321816"/>
    </source>
</evidence>
<keyword evidence="1" id="KW-0472">Membrane</keyword>
<dbReference type="GO" id="GO:0080120">
    <property type="term" value="P:CAAX-box protein maturation"/>
    <property type="evidence" value="ECO:0007669"/>
    <property type="project" value="UniProtKB-ARBA"/>
</dbReference>
<dbReference type="InterPro" id="IPR003675">
    <property type="entry name" value="Rce1/LyrA-like_dom"/>
</dbReference>
<dbReference type="KEGG" id="ahal:FTX54_007865"/>
<dbReference type="OrthoDB" id="1523022at2"/>
<dbReference type="Pfam" id="PF02517">
    <property type="entry name" value="Rce1-like"/>
    <property type="match status" value="1"/>
</dbReference>
<feature type="transmembrane region" description="Helical" evidence="1">
    <location>
        <begin position="113"/>
        <end position="136"/>
    </location>
</feature>
<proteinExistence type="predicted"/>
<feature type="transmembrane region" description="Helical" evidence="1">
    <location>
        <begin position="166"/>
        <end position="186"/>
    </location>
</feature>
<name>A0A5C7F2P0_9BACI</name>
<keyword evidence="1" id="KW-1133">Transmembrane helix</keyword>
<sequence>MNNQARIIDQLSDKELYVNLYMTQGIIFCAALLGAWILQSSILAPFLLIDFTWSAASAGLLFAGIILLLEVLFTYTLPEKWFDDGGINVRIFKNMPAHLIVLVSGIVALSEELLFRGVLQTEFGIVVSSLIFALIHLRYLKKVFLFSFVLAMSFGLGFLFMWTGNLWSVIVAHFVIDSVLGLLIRYRHIRK</sequence>
<dbReference type="GO" id="GO:0004175">
    <property type="term" value="F:endopeptidase activity"/>
    <property type="evidence" value="ECO:0007669"/>
    <property type="project" value="UniProtKB-ARBA"/>
</dbReference>
<dbReference type="AlphaFoldDB" id="A0A5C7F2P0"/>
<dbReference type="EMBL" id="CP144914">
    <property type="protein sequence ID" value="WWD81443.1"/>
    <property type="molecule type" value="Genomic_DNA"/>
</dbReference>
<organism evidence="3 4">
    <name type="scientific">Alkalicoccus halolimnae</name>
    <dbReference type="NCBI Taxonomy" id="1667239"/>
    <lineage>
        <taxon>Bacteria</taxon>
        <taxon>Bacillati</taxon>
        <taxon>Bacillota</taxon>
        <taxon>Bacilli</taxon>
        <taxon>Bacillales</taxon>
        <taxon>Bacillaceae</taxon>
        <taxon>Alkalicoccus</taxon>
    </lineage>
</organism>
<feature type="domain" description="CAAX prenyl protease 2/Lysostaphin resistance protein A-like" evidence="2">
    <location>
        <begin position="97"/>
        <end position="178"/>
    </location>
</feature>